<name>A0A6J5YQT6_9ZZZZ</name>
<dbReference type="SUPFAM" id="SSF53597">
    <property type="entry name" value="Dihydrofolate reductase-like"/>
    <property type="match status" value="1"/>
</dbReference>
<dbReference type="PANTHER" id="PTHR38011">
    <property type="entry name" value="DIHYDROFOLATE REDUCTASE FAMILY PROTEIN (AFU_ORTHOLOGUE AFUA_8G06820)"/>
    <property type="match status" value="1"/>
</dbReference>
<sequence length="153" mass="16260">MQILRAQSDAILVGTGTALADNPTLRPRLEGATNPLRIVMGKRAVPANFNLNDGASETIYVKSHEIGELLAELDKHKLNQVLIEAGPTLGSALLKAGVIDEVVIYQAPIALGAGSSWLEDIGITTLASAQKLELISSEICGSDIKSRYRVGNR</sequence>
<evidence type="ECO:0000259" key="4">
    <source>
        <dbReference type="Pfam" id="PF01872"/>
    </source>
</evidence>
<evidence type="ECO:0000256" key="1">
    <source>
        <dbReference type="ARBA" id="ARBA00005104"/>
    </source>
</evidence>
<comment type="pathway">
    <text evidence="1">Cofactor biosynthesis; riboflavin biosynthesis.</text>
</comment>
<keyword evidence="2" id="KW-0521">NADP</keyword>
<evidence type="ECO:0000256" key="3">
    <source>
        <dbReference type="ARBA" id="ARBA00023002"/>
    </source>
</evidence>
<feature type="domain" description="Bacterial bifunctional deaminase-reductase C-terminal" evidence="4">
    <location>
        <begin position="2"/>
        <end position="145"/>
    </location>
</feature>
<organism evidence="5">
    <name type="scientific">freshwater metagenome</name>
    <dbReference type="NCBI Taxonomy" id="449393"/>
    <lineage>
        <taxon>unclassified sequences</taxon>
        <taxon>metagenomes</taxon>
        <taxon>ecological metagenomes</taxon>
    </lineage>
</organism>
<dbReference type="Gene3D" id="3.40.430.10">
    <property type="entry name" value="Dihydrofolate Reductase, subunit A"/>
    <property type="match status" value="1"/>
</dbReference>
<dbReference type="PANTHER" id="PTHR38011:SF7">
    <property type="entry name" value="2,5-DIAMINO-6-RIBOSYLAMINO-4(3H)-PYRIMIDINONE 5'-PHOSPHATE REDUCTASE"/>
    <property type="match status" value="1"/>
</dbReference>
<dbReference type="InterPro" id="IPR024072">
    <property type="entry name" value="DHFR-like_dom_sf"/>
</dbReference>
<dbReference type="AlphaFoldDB" id="A0A6J5YQT6"/>
<evidence type="ECO:0000313" key="5">
    <source>
        <dbReference type="EMBL" id="CAB4331272.1"/>
    </source>
</evidence>
<proteinExistence type="predicted"/>
<evidence type="ECO:0000256" key="2">
    <source>
        <dbReference type="ARBA" id="ARBA00022857"/>
    </source>
</evidence>
<dbReference type="GO" id="GO:0008703">
    <property type="term" value="F:5-amino-6-(5-phosphoribosylamino)uracil reductase activity"/>
    <property type="evidence" value="ECO:0007669"/>
    <property type="project" value="InterPro"/>
</dbReference>
<dbReference type="InterPro" id="IPR002734">
    <property type="entry name" value="RibDG_C"/>
</dbReference>
<protein>
    <submittedName>
        <fullName evidence="5">Unannotated protein</fullName>
    </submittedName>
</protein>
<keyword evidence="3" id="KW-0560">Oxidoreductase</keyword>
<dbReference type="GO" id="GO:0009231">
    <property type="term" value="P:riboflavin biosynthetic process"/>
    <property type="evidence" value="ECO:0007669"/>
    <property type="project" value="InterPro"/>
</dbReference>
<reference evidence="5" key="1">
    <citation type="submission" date="2020-05" db="EMBL/GenBank/DDBJ databases">
        <authorList>
            <person name="Chiriac C."/>
            <person name="Salcher M."/>
            <person name="Ghai R."/>
            <person name="Kavagutti S V."/>
        </authorList>
    </citation>
    <scope>NUCLEOTIDE SEQUENCE</scope>
</reference>
<dbReference type="EMBL" id="CAESAK010000013">
    <property type="protein sequence ID" value="CAB4331272.1"/>
    <property type="molecule type" value="Genomic_DNA"/>
</dbReference>
<accession>A0A6J5YQT6</accession>
<dbReference type="Pfam" id="PF01872">
    <property type="entry name" value="RibD_C"/>
    <property type="match status" value="1"/>
</dbReference>
<dbReference type="InterPro" id="IPR050765">
    <property type="entry name" value="Riboflavin_Biosynth_HTPR"/>
</dbReference>
<gene>
    <name evidence="5" type="ORF">UFOPK3775_00188</name>
</gene>